<dbReference type="EMBL" id="JBHUJC010000012">
    <property type="protein sequence ID" value="MFD2275771.1"/>
    <property type="molecule type" value="Genomic_DNA"/>
</dbReference>
<keyword evidence="1" id="KW-0067">ATP-binding</keyword>
<proteinExistence type="predicted"/>
<dbReference type="PROSITE" id="PS50975">
    <property type="entry name" value="ATP_GRASP"/>
    <property type="match status" value="1"/>
</dbReference>
<sequence>MSCNRLIVANHIDPSLLKQPDQRTFTQRVFWLLEEGDVVIVSSEPDRLFLKHVCGYLGISDDSLTFILVGQSENEGRVFEPRALLEPLFLHKLEDYAEHCTELVSLWPSVQVAELAQCLGIEHVYPGSAFFSQGGAAFANSKSSFRVLAASAEVPIPKGGVCQTQEELPDRIQWLLKGADGVMVKQSHNGAGAGCAVISKGSHLVPRTAGSIWTNDLGELEDSMESLWHWSSVAGRFPVVVEELCLGYRTVWFEFESRDDGVALRAIGGLEYEAGKMVREHTPLQWDVHPVGLEKARIDAHRLASSYHAIGYRGYLSADGLINDDGDYVFTEMNARIGGSLPIYGGVWERVVHAGQSVDRYVVQHLSPNHWPNLATEELLRRLDSAGLLYDQESRTGAVLGIPPLREIGNGSFLLIIVAMDAEDQNQLFSRIETALGAS</sequence>
<reference evidence="4" key="1">
    <citation type="journal article" date="2019" name="Int. J. Syst. Evol. Microbiol.">
        <title>The Global Catalogue of Microorganisms (GCM) 10K type strain sequencing project: providing services to taxonomists for standard genome sequencing and annotation.</title>
        <authorList>
            <consortium name="The Broad Institute Genomics Platform"/>
            <consortium name="The Broad Institute Genome Sequencing Center for Infectious Disease"/>
            <person name="Wu L."/>
            <person name="Ma J."/>
        </authorList>
    </citation>
    <scope>NUCLEOTIDE SEQUENCE [LARGE SCALE GENOMIC DNA]</scope>
    <source>
        <strain evidence="4">JCM 16545</strain>
    </source>
</reference>
<name>A0ABW5E0A4_9BACT</name>
<dbReference type="InterPro" id="IPR011761">
    <property type="entry name" value="ATP-grasp"/>
</dbReference>
<comment type="caution">
    <text evidence="3">The sequence shown here is derived from an EMBL/GenBank/DDBJ whole genome shotgun (WGS) entry which is preliminary data.</text>
</comment>
<evidence type="ECO:0000313" key="3">
    <source>
        <dbReference type="EMBL" id="MFD2275771.1"/>
    </source>
</evidence>
<keyword evidence="1" id="KW-0547">Nucleotide-binding</keyword>
<dbReference type="Proteomes" id="UP001597297">
    <property type="component" value="Unassembled WGS sequence"/>
</dbReference>
<organism evidence="3 4">
    <name type="scientific">Rubritalea spongiae</name>
    <dbReference type="NCBI Taxonomy" id="430797"/>
    <lineage>
        <taxon>Bacteria</taxon>
        <taxon>Pseudomonadati</taxon>
        <taxon>Verrucomicrobiota</taxon>
        <taxon>Verrucomicrobiia</taxon>
        <taxon>Verrucomicrobiales</taxon>
        <taxon>Rubritaleaceae</taxon>
        <taxon>Rubritalea</taxon>
    </lineage>
</organism>
<evidence type="ECO:0000313" key="4">
    <source>
        <dbReference type="Proteomes" id="UP001597297"/>
    </source>
</evidence>
<evidence type="ECO:0000259" key="2">
    <source>
        <dbReference type="PROSITE" id="PS50975"/>
    </source>
</evidence>
<feature type="domain" description="ATP-grasp" evidence="2">
    <location>
        <begin position="146"/>
        <end position="367"/>
    </location>
</feature>
<keyword evidence="4" id="KW-1185">Reference proteome</keyword>
<evidence type="ECO:0000256" key="1">
    <source>
        <dbReference type="PROSITE-ProRule" id="PRU00409"/>
    </source>
</evidence>
<dbReference type="Pfam" id="PF18604">
    <property type="entry name" value="PreAtp-grasp"/>
    <property type="match status" value="1"/>
</dbReference>
<gene>
    <name evidence="3" type="ORF">ACFSQZ_04755</name>
</gene>
<dbReference type="SUPFAM" id="SSF56059">
    <property type="entry name" value="Glutathione synthetase ATP-binding domain-like"/>
    <property type="match status" value="1"/>
</dbReference>
<dbReference type="RefSeq" id="WP_377094300.1">
    <property type="nucleotide sequence ID" value="NZ_JBHSJM010000001.1"/>
</dbReference>
<dbReference type="InterPro" id="IPR040754">
    <property type="entry name" value="PreAtp-grasp"/>
</dbReference>
<accession>A0ABW5E0A4</accession>
<protein>
    <recommendedName>
        <fullName evidence="2">ATP-grasp domain-containing protein</fullName>
    </recommendedName>
</protein>